<organism evidence="9 10">
    <name type="scientific">Candidatus Saccharicenans subterraneus</name>
    <dbReference type="NCBI Taxonomy" id="2508984"/>
    <lineage>
        <taxon>Bacteria</taxon>
        <taxon>Candidatus Aminicenantota</taxon>
        <taxon>Candidatus Aminicenantia</taxon>
        <taxon>Candidatus Aminicenantales</taxon>
        <taxon>Candidatus Saccharicenantaceae</taxon>
        <taxon>Candidatus Saccharicenans</taxon>
    </lineage>
</organism>
<keyword evidence="6 8" id="KW-0699">rRNA-binding</keyword>
<keyword evidence="2 6" id="KW-0820">tRNA-binding</keyword>
<dbReference type="Gene3D" id="3.90.1170.10">
    <property type="entry name" value="Ribosomal protein L10e/L16"/>
    <property type="match status" value="1"/>
</dbReference>
<dbReference type="PANTHER" id="PTHR12220:SF13">
    <property type="entry name" value="LARGE RIBOSOMAL SUBUNIT PROTEIN UL16M"/>
    <property type="match status" value="1"/>
</dbReference>
<name>A0A3E2BMQ0_9BACT</name>
<evidence type="ECO:0000313" key="9">
    <source>
        <dbReference type="EMBL" id="RFT15912.1"/>
    </source>
</evidence>
<dbReference type="Pfam" id="PF00252">
    <property type="entry name" value="Ribosomal_L16"/>
    <property type="match status" value="1"/>
</dbReference>
<dbReference type="HAMAP" id="MF_01342">
    <property type="entry name" value="Ribosomal_uL16"/>
    <property type="match status" value="1"/>
</dbReference>
<dbReference type="AlphaFoldDB" id="A0A3E2BMQ0"/>
<dbReference type="InterPro" id="IPR016180">
    <property type="entry name" value="Ribosomal_uL16_dom"/>
</dbReference>
<evidence type="ECO:0000256" key="3">
    <source>
        <dbReference type="ARBA" id="ARBA00022980"/>
    </source>
</evidence>
<dbReference type="GO" id="GO:0019843">
    <property type="term" value="F:rRNA binding"/>
    <property type="evidence" value="ECO:0007669"/>
    <property type="project" value="UniProtKB-UniRule"/>
</dbReference>
<dbReference type="PANTHER" id="PTHR12220">
    <property type="entry name" value="50S/60S RIBOSOMAL PROTEIN L16"/>
    <property type="match status" value="1"/>
</dbReference>
<dbReference type="InterPro" id="IPR036920">
    <property type="entry name" value="Ribosomal_uL16_sf"/>
</dbReference>
<comment type="subunit">
    <text evidence="6 8">Part of the 50S ribosomal subunit.</text>
</comment>
<evidence type="ECO:0000256" key="1">
    <source>
        <dbReference type="ARBA" id="ARBA00008931"/>
    </source>
</evidence>
<accession>A0A3E2BMQ0</accession>
<dbReference type="Proteomes" id="UP000257323">
    <property type="component" value="Unassembled WGS sequence"/>
</dbReference>
<gene>
    <name evidence="6" type="primary">rplP</name>
    <name evidence="9" type="ORF">OP8BY_2310</name>
</gene>
<proteinExistence type="inferred from homology"/>
<dbReference type="InterPro" id="IPR000114">
    <property type="entry name" value="Ribosomal_uL16_bact-type"/>
</dbReference>
<evidence type="ECO:0000256" key="6">
    <source>
        <dbReference type="HAMAP-Rule" id="MF_01342"/>
    </source>
</evidence>
<evidence type="ECO:0000256" key="2">
    <source>
        <dbReference type="ARBA" id="ARBA00022555"/>
    </source>
</evidence>
<dbReference type="PROSITE" id="PS00586">
    <property type="entry name" value="RIBOSOMAL_L16_1"/>
    <property type="match status" value="1"/>
</dbReference>
<evidence type="ECO:0000313" key="10">
    <source>
        <dbReference type="Proteomes" id="UP000257323"/>
    </source>
</evidence>
<evidence type="ECO:0000256" key="8">
    <source>
        <dbReference type="RuleBase" id="RU004414"/>
    </source>
</evidence>
<reference evidence="9 10" key="1">
    <citation type="submission" date="2018-08" db="EMBL/GenBank/DDBJ databases">
        <title>Genome analysis of the thermophilic bacterium of the candidate phylum Aminicenantes from deep subsurface aquifer revealed its physiology and ecological role.</title>
        <authorList>
            <person name="Kadnikov V.V."/>
            <person name="Mardanov A.V."/>
            <person name="Beletsky A.V."/>
            <person name="Karnachuk O.V."/>
            <person name="Ravin N.V."/>
        </authorList>
    </citation>
    <scope>NUCLEOTIDE SEQUENCE [LARGE SCALE GENOMIC DNA]</scope>
    <source>
        <strain evidence="9">BY38</strain>
    </source>
</reference>
<evidence type="ECO:0000256" key="4">
    <source>
        <dbReference type="ARBA" id="ARBA00023274"/>
    </source>
</evidence>
<sequence>MLMPKKVKYRKQQRGRMRGQALRGAELAFGEYGLQALEPCWLTARQIEAGRVTITRFLKKRGKMWVRVFPWKPVTKKPTETRMGRGKGDPEFWVDVIKPGRIIFEVEGVDHGVAQEAMRLAANKLPIKTRFISREHRELK</sequence>
<dbReference type="NCBIfam" id="TIGR01164">
    <property type="entry name" value="rplP_bact"/>
    <property type="match status" value="1"/>
</dbReference>
<dbReference type="GO" id="GO:0006412">
    <property type="term" value="P:translation"/>
    <property type="evidence" value="ECO:0007669"/>
    <property type="project" value="UniProtKB-UniRule"/>
</dbReference>
<dbReference type="InterPro" id="IPR020798">
    <property type="entry name" value="Ribosomal_uL16_CS"/>
</dbReference>
<comment type="function">
    <text evidence="6 8">Binds 23S rRNA and is also seen to make contacts with the A and possibly P site tRNAs.</text>
</comment>
<keyword evidence="3 6" id="KW-0689">Ribosomal protein</keyword>
<evidence type="ECO:0000256" key="5">
    <source>
        <dbReference type="ARBA" id="ARBA00035198"/>
    </source>
</evidence>
<dbReference type="GO" id="GO:0022625">
    <property type="term" value="C:cytosolic large ribosomal subunit"/>
    <property type="evidence" value="ECO:0007669"/>
    <property type="project" value="TreeGrafter"/>
</dbReference>
<protein>
    <recommendedName>
        <fullName evidence="5 6">Large ribosomal subunit protein uL16</fullName>
    </recommendedName>
</protein>
<dbReference type="InterPro" id="IPR047873">
    <property type="entry name" value="Ribosomal_uL16"/>
</dbReference>
<dbReference type="SUPFAM" id="SSF54686">
    <property type="entry name" value="Ribosomal protein L16p/L10e"/>
    <property type="match status" value="1"/>
</dbReference>
<dbReference type="PROSITE" id="PS00701">
    <property type="entry name" value="RIBOSOMAL_L16_2"/>
    <property type="match status" value="1"/>
</dbReference>
<dbReference type="FunFam" id="3.90.1170.10:FF:000001">
    <property type="entry name" value="50S ribosomal protein L16"/>
    <property type="match status" value="1"/>
</dbReference>
<comment type="similarity">
    <text evidence="1 6 7">Belongs to the universal ribosomal protein uL16 family.</text>
</comment>
<dbReference type="GO" id="GO:0003735">
    <property type="term" value="F:structural constituent of ribosome"/>
    <property type="evidence" value="ECO:0007669"/>
    <property type="project" value="InterPro"/>
</dbReference>
<keyword evidence="6 8" id="KW-0694">RNA-binding</keyword>
<dbReference type="EMBL" id="QUAH01000006">
    <property type="protein sequence ID" value="RFT15912.1"/>
    <property type="molecule type" value="Genomic_DNA"/>
</dbReference>
<evidence type="ECO:0000256" key="7">
    <source>
        <dbReference type="RuleBase" id="RU004413"/>
    </source>
</evidence>
<keyword evidence="4 6" id="KW-0687">Ribonucleoprotein</keyword>
<comment type="caution">
    <text evidence="9">The sequence shown here is derived from an EMBL/GenBank/DDBJ whole genome shotgun (WGS) entry which is preliminary data.</text>
</comment>
<dbReference type="PRINTS" id="PR00060">
    <property type="entry name" value="RIBOSOMALL16"/>
</dbReference>
<dbReference type="GO" id="GO:0000049">
    <property type="term" value="F:tRNA binding"/>
    <property type="evidence" value="ECO:0007669"/>
    <property type="project" value="UniProtKB-KW"/>
</dbReference>
<dbReference type="CDD" id="cd01433">
    <property type="entry name" value="Ribosomal_L16_L10e"/>
    <property type="match status" value="1"/>
</dbReference>